<evidence type="ECO:0000313" key="1">
    <source>
        <dbReference type="EMBL" id="PRQ09618.1"/>
    </source>
</evidence>
<dbReference type="AlphaFoldDB" id="A0A2S9YWZ5"/>
<accession>A0A2S9YWZ5</accession>
<organism evidence="1 2">
    <name type="scientific">Enhygromyxa salina</name>
    <dbReference type="NCBI Taxonomy" id="215803"/>
    <lineage>
        <taxon>Bacteria</taxon>
        <taxon>Pseudomonadati</taxon>
        <taxon>Myxococcota</taxon>
        <taxon>Polyangia</taxon>
        <taxon>Nannocystales</taxon>
        <taxon>Nannocystaceae</taxon>
        <taxon>Enhygromyxa</taxon>
    </lineage>
</organism>
<dbReference type="EMBL" id="PVNL01000015">
    <property type="protein sequence ID" value="PRQ09618.1"/>
    <property type="molecule type" value="Genomic_DNA"/>
</dbReference>
<dbReference type="RefSeq" id="WP_146157284.1">
    <property type="nucleotide sequence ID" value="NZ_PVNL01000015.1"/>
</dbReference>
<reference evidence="1 2" key="1">
    <citation type="submission" date="2018-03" db="EMBL/GenBank/DDBJ databases">
        <title>Draft Genome Sequences of the Obligatory Marine Myxobacteria Enhygromyxa salina SWB007.</title>
        <authorList>
            <person name="Poehlein A."/>
            <person name="Moghaddam J.A."/>
            <person name="Harms H."/>
            <person name="Alanjari M."/>
            <person name="Koenig G.M."/>
            <person name="Daniel R."/>
            <person name="Schaeberle T.F."/>
        </authorList>
    </citation>
    <scope>NUCLEOTIDE SEQUENCE [LARGE SCALE GENOMIC DNA]</scope>
    <source>
        <strain evidence="1 2">SWB007</strain>
    </source>
</reference>
<dbReference type="OrthoDB" id="5507144at2"/>
<gene>
    <name evidence="1" type="ORF">ENSA7_06790</name>
</gene>
<proteinExistence type="predicted"/>
<name>A0A2S9YWZ5_9BACT</name>
<sequence>MLLSSPLISGLSPAVVASGQLAAATDDSQSAPVRTEHWAGHQVVYGTREVPVLGTLQTRMDTYTLARVRRSDHAIEIDQRACKVNYADIGGVKVYVDVNALPDSSLVFERVEGTPHFTMTGTVNWGEEDIDDDGEPGMRVYVDAPVCSGNLHVTNKTTTNARAFGDDQGTPIYGEVTLSVRQKILGADTKCLAGMAKDSYERSKGSFRYTKIKANETCQSLLDAGWPVSAK</sequence>
<dbReference type="Proteomes" id="UP000238823">
    <property type="component" value="Unassembled WGS sequence"/>
</dbReference>
<protein>
    <submittedName>
        <fullName evidence="1">Uncharacterized protein</fullName>
    </submittedName>
</protein>
<comment type="caution">
    <text evidence="1">The sequence shown here is derived from an EMBL/GenBank/DDBJ whole genome shotgun (WGS) entry which is preliminary data.</text>
</comment>
<evidence type="ECO:0000313" key="2">
    <source>
        <dbReference type="Proteomes" id="UP000238823"/>
    </source>
</evidence>